<dbReference type="InParanoid" id="A0A151GUI8"/>
<sequence length="356" mass="39072">MSTFSGRDFALGVVVGVVAPLLLGSAVVVAVLRASDIYSLGHWKLNVRTPIKSMWMNLGYWTTPDGEPVEHFDDACLGLLREILQTAGLLPCGTDGTPATESRPPISVLDVGFGCGDQTLALARLLQPRAASDFRYVGLTLNASQLQAASRAIHDKFPSPSVDGTALDETCFRVFRADAAKPETWSPPIRAAVEELADGRFDEKWLLALDCLYHFSPSRKPLFRYASETLGANLMAFDLVLDEKAGWRRTMLVRALGFVLSCPFGTFLTEQQYRRQLVECGYDADEMTLRDISDDVFSGIARYLERQERALGRYGISIGGYKLTGRVFDWFHASRVVKAVVVVGRTGTKQSSGASS</sequence>
<dbReference type="SUPFAM" id="SSF53335">
    <property type="entry name" value="S-adenosyl-L-methionine-dependent methyltransferases"/>
    <property type="match status" value="1"/>
</dbReference>
<dbReference type="EMBL" id="LAYC01000001">
    <property type="protein sequence ID" value="KYK60775.1"/>
    <property type="molecule type" value="Genomic_DNA"/>
</dbReference>
<dbReference type="RefSeq" id="XP_040660127.1">
    <property type="nucleotide sequence ID" value="XM_040799244.1"/>
</dbReference>
<reference evidence="2 3" key="1">
    <citation type="journal article" date="2016" name="Sci. Rep.">
        <title>Insights into Adaptations to a Near-Obligate Nematode Endoparasitic Lifestyle from the Finished Genome of Drechmeria coniospora.</title>
        <authorList>
            <person name="Zhang L."/>
            <person name="Zhou Z."/>
            <person name="Guo Q."/>
            <person name="Fokkens L."/>
            <person name="Miskei M."/>
            <person name="Pocsi I."/>
            <person name="Zhang W."/>
            <person name="Chen M."/>
            <person name="Wang L."/>
            <person name="Sun Y."/>
            <person name="Donzelli B.G."/>
            <person name="Gibson D.M."/>
            <person name="Nelson D.R."/>
            <person name="Luo J.G."/>
            <person name="Rep M."/>
            <person name="Liu H."/>
            <person name="Yang S."/>
            <person name="Wang J."/>
            <person name="Krasnoff S.B."/>
            <person name="Xu Y."/>
            <person name="Molnar I."/>
            <person name="Lin M."/>
        </authorList>
    </citation>
    <scope>NUCLEOTIDE SEQUENCE [LARGE SCALE GENOMIC DNA]</scope>
    <source>
        <strain evidence="2 3">ARSEF 6962</strain>
    </source>
</reference>
<comment type="caution">
    <text evidence="2">The sequence shown here is derived from an EMBL/GenBank/DDBJ whole genome shotgun (WGS) entry which is preliminary data.</text>
</comment>
<accession>A0A151GUI8</accession>
<keyword evidence="1" id="KW-0472">Membrane</keyword>
<keyword evidence="1" id="KW-0812">Transmembrane</keyword>
<proteinExistence type="predicted"/>
<dbReference type="GeneID" id="63714556"/>
<dbReference type="InterPro" id="IPR029063">
    <property type="entry name" value="SAM-dependent_MTases_sf"/>
</dbReference>
<evidence type="ECO:0008006" key="4">
    <source>
        <dbReference type="Google" id="ProtNLM"/>
    </source>
</evidence>
<feature type="transmembrane region" description="Helical" evidence="1">
    <location>
        <begin position="9"/>
        <end position="32"/>
    </location>
</feature>
<protein>
    <recommendedName>
        <fullName evidence="4">Methyltransferase domain-containing protein</fullName>
    </recommendedName>
</protein>
<organism evidence="2 3">
    <name type="scientific">Drechmeria coniospora</name>
    <name type="common">Nematophagous fungus</name>
    <name type="synonym">Meria coniospora</name>
    <dbReference type="NCBI Taxonomy" id="98403"/>
    <lineage>
        <taxon>Eukaryota</taxon>
        <taxon>Fungi</taxon>
        <taxon>Dikarya</taxon>
        <taxon>Ascomycota</taxon>
        <taxon>Pezizomycotina</taxon>
        <taxon>Sordariomycetes</taxon>
        <taxon>Hypocreomycetidae</taxon>
        <taxon>Hypocreales</taxon>
        <taxon>Ophiocordycipitaceae</taxon>
        <taxon>Drechmeria</taxon>
    </lineage>
</organism>
<dbReference type="Gene3D" id="3.40.50.150">
    <property type="entry name" value="Vaccinia Virus protein VP39"/>
    <property type="match status" value="1"/>
</dbReference>
<keyword evidence="3" id="KW-1185">Reference proteome</keyword>
<gene>
    <name evidence="2" type="ORF">DCS_01913</name>
</gene>
<dbReference type="STRING" id="98403.A0A151GUI8"/>
<dbReference type="AlphaFoldDB" id="A0A151GUI8"/>
<keyword evidence="1" id="KW-1133">Transmembrane helix</keyword>
<evidence type="ECO:0000313" key="3">
    <source>
        <dbReference type="Proteomes" id="UP000076580"/>
    </source>
</evidence>
<evidence type="ECO:0000313" key="2">
    <source>
        <dbReference type="EMBL" id="KYK60775.1"/>
    </source>
</evidence>
<name>A0A151GUI8_DRECN</name>
<evidence type="ECO:0000256" key="1">
    <source>
        <dbReference type="SAM" id="Phobius"/>
    </source>
</evidence>
<dbReference type="Proteomes" id="UP000076580">
    <property type="component" value="Chromosome 01"/>
</dbReference>